<dbReference type="Pfam" id="PF10708">
    <property type="entry name" value="DUF2510"/>
    <property type="match status" value="1"/>
</dbReference>
<evidence type="ECO:0000259" key="2">
    <source>
        <dbReference type="Pfam" id="PF10708"/>
    </source>
</evidence>
<protein>
    <recommendedName>
        <fullName evidence="2">DUF2510 domain-containing protein</fullName>
    </recommendedName>
</protein>
<dbReference type="RefSeq" id="WP_094364055.1">
    <property type="nucleotide sequence ID" value="NZ_NMVQ01000014.1"/>
</dbReference>
<sequence>MSTAGWYPDPAGNSNLQRYWDGEGWTTQVRPSGTPKRRRAPLLAGLAAVVVLAVAGVVGTVLTRTPQTQSAGSVGSAPFGWYTDPPAYCREGAPSHRNSYPNDGWLHGGGLTTRTPAEWRPGNAPRLPLASDVLIAETPGATIALGALRIGDVFDGASESLAAVETCLRAPNELLKGAPAPTGPAYPVKVPGATSALRRDYQLQGANAGAVSILIVDTGAPESLGLAITVTTGGDDRGPAATELALAELRAG</sequence>
<evidence type="ECO:0000256" key="1">
    <source>
        <dbReference type="SAM" id="Phobius"/>
    </source>
</evidence>
<dbReference type="EMBL" id="NMVQ01000014">
    <property type="protein sequence ID" value="OYO21513.1"/>
    <property type="molecule type" value="Genomic_DNA"/>
</dbReference>
<keyword evidence="4" id="KW-1185">Reference proteome</keyword>
<dbReference type="InterPro" id="IPR018929">
    <property type="entry name" value="DUF2510"/>
</dbReference>
<comment type="caution">
    <text evidence="3">The sequence shown here is derived from an EMBL/GenBank/DDBJ whole genome shotgun (WGS) entry which is preliminary data.</text>
</comment>
<feature type="transmembrane region" description="Helical" evidence="1">
    <location>
        <begin position="40"/>
        <end position="62"/>
    </location>
</feature>
<keyword evidence="1" id="KW-0472">Membrane</keyword>
<organism evidence="3 4">
    <name type="scientific">Enemella dayhoffiae</name>
    <dbReference type="NCBI Taxonomy" id="2016507"/>
    <lineage>
        <taxon>Bacteria</taxon>
        <taxon>Bacillati</taxon>
        <taxon>Actinomycetota</taxon>
        <taxon>Actinomycetes</taxon>
        <taxon>Propionibacteriales</taxon>
        <taxon>Propionibacteriaceae</taxon>
        <taxon>Enemella</taxon>
    </lineage>
</organism>
<keyword evidence="1" id="KW-1133">Transmembrane helix</keyword>
<dbReference type="OrthoDB" id="5065474at2"/>
<dbReference type="AlphaFoldDB" id="A0A255H2R5"/>
<proteinExistence type="predicted"/>
<reference evidence="3 4" key="1">
    <citation type="submission" date="2017-07" db="EMBL/GenBank/DDBJ databases">
        <title>Draft whole genome sequences of clinical Proprionibacteriaceae strains.</title>
        <authorList>
            <person name="Bernier A.-M."/>
            <person name="Bernard K."/>
            <person name="Domingo M.-C."/>
        </authorList>
    </citation>
    <scope>NUCLEOTIDE SEQUENCE [LARGE SCALE GENOMIC DNA]</scope>
    <source>
        <strain evidence="3 4">NML 130396</strain>
    </source>
</reference>
<accession>A0A255H2R5</accession>
<evidence type="ECO:0000313" key="4">
    <source>
        <dbReference type="Proteomes" id="UP000216311"/>
    </source>
</evidence>
<feature type="domain" description="DUF2510" evidence="2">
    <location>
        <begin position="4"/>
        <end position="36"/>
    </location>
</feature>
<keyword evidence="1" id="KW-0812">Transmembrane</keyword>
<gene>
    <name evidence="3" type="ORF">CGZ93_10255</name>
</gene>
<dbReference type="Proteomes" id="UP000216311">
    <property type="component" value="Unassembled WGS sequence"/>
</dbReference>
<evidence type="ECO:0000313" key="3">
    <source>
        <dbReference type="EMBL" id="OYO21513.1"/>
    </source>
</evidence>
<name>A0A255H2R5_9ACTN</name>